<dbReference type="InterPro" id="IPR004629">
    <property type="entry name" value="WecG_TagA_CpsF"/>
</dbReference>
<dbReference type="NCBIfam" id="TIGR00696">
    <property type="entry name" value="wecG_tagA_cpsF"/>
    <property type="match status" value="1"/>
</dbReference>
<organism evidence="3 5">
    <name type="scientific">Rhodococcus hoagii</name>
    <name type="common">Corynebacterium equii</name>
    <dbReference type="NCBI Taxonomy" id="43767"/>
    <lineage>
        <taxon>Bacteria</taxon>
        <taxon>Bacillati</taxon>
        <taxon>Actinomycetota</taxon>
        <taxon>Actinomycetes</taxon>
        <taxon>Mycobacteriales</taxon>
        <taxon>Nocardiaceae</taxon>
        <taxon>Prescottella</taxon>
    </lineage>
</organism>
<name>A0A9Q5WQ56_RHOHA</name>
<keyword evidence="2" id="KW-0808">Transferase</keyword>
<evidence type="ECO:0000313" key="5">
    <source>
        <dbReference type="Proteomes" id="UP000808906"/>
    </source>
</evidence>
<dbReference type="Pfam" id="PF03808">
    <property type="entry name" value="Glyco_tran_WecG"/>
    <property type="match status" value="1"/>
</dbReference>
<dbReference type="EMBL" id="WVDC01000018">
    <property type="protein sequence ID" value="NKW44305.1"/>
    <property type="molecule type" value="Genomic_DNA"/>
</dbReference>
<protein>
    <submittedName>
        <fullName evidence="3">WecB/TagA/CpsF family glycosyltransferase</fullName>
    </submittedName>
</protein>
<evidence type="ECO:0000256" key="2">
    <source>
        <dbReference type="ARBA" id="ARBA00022679"/>
    </source>
</evidence>
<gene>
    <name evidence="3" type="ORF">GS441_24535</name>
    <name evidence="4" type="ORF">GS947_22755</name>
</gene>
<dbReference type="PANTHER" id="PTHR34136:SF1">
    <property type="entry name" value="UDP-N-ACETYL-D-MANNOSAMINURONIC ACID TRANSFERASE"/>
    <property type="match status" value="1"/>
</dbReference>
<dbReference type="EMBL" id="WUXR01000020">
    <property type="protein sequence ID" value="MBM4568463.1"/>
    <property type="molecule type" value="Genomic_DNA"/>
</dbReference>
<keyword evidence="1" id="KW-0328">Glycosyltransferase</keyword>
<dbReference type="Proteomes" id="UP000808906">
    <property type="component" value="Unassembled WGS sequence"/>
</dbReference>
<dbReference type="AlphaFoldDB" id="A0A9Q5WQ56"/>
<accession>A0A9Q5WQ56</accession>
<reference evidence="3" key="1">
    <citation type="submission" date="2019-11" db="EMBL/GenBank/DDBJ databases">
        <title>Spread of Macrolides and rifampicin resistant Rhodococcus equi in clinical isolates in the USA.</title>
        <authorList>
            <person name="Alvarez-Narvaez S."/>
            <person name="Huber L."/>
            <person name="Cohen N.D."/>
            <person name="Slovis N."/>
            <person name="Greiter M."/>
            <person name="Giguere S."/>
            <person name="Hart K."/>
        </authorList>
    </citation>
    <scope>NUCLEOTIDE SEQUENCE</scope>
    <source>
        <strain evidence="3">Lh_17</strain>
    </source>
</reference>
<comment type="caution">
    <text evidence="3">The sequence shown here is derived from an EMBL/GenBank/DDBJ whole genome shotgun (WGS) entry which is preliminary data.</text>
</comment>
<proteinExistence type="predicted"/>
<dbReference type="CDD" id="cd06533">
    <property type="entry name" value="Glyco_transf_WecG_TagA"/>
    <property type="match status" value="1"/>
</dbReference>
<dbReference type="RefSeq" id="WP_175271817.1">
    <property type="nucleotide sequence ID" value="NZ_AP024189.1"/>
</dbReference>
<evidence type="ECO:0000256" key="1">
    <source>
        <dbReference type="ARBA" id="ARBA00022676"/>
    </source>
</evidence>
<evidence type="ECO:0000313" key="4">
    <source>
        <dbReference type="EMBL" id="NKW44305.1"/>
    </source>
</evidence>
<dbReference type="GO" id="GO:0016758">
    <property type="term" value="F:hexosyltransferase activity"/>
    <property type="evidence" value="ECO:0007669"/>
    <property type="project" value="TreeGrafter"/>
</dbReference>
<reference evidence="4" key="2">
    <citation type="journal article" date="2020" name="Environ. Microbiol.">
        <title>The novel and transferable erm(51) gene confers Macrolides, Lincosamides, and Streptogramins B (MLSB) resistance to clonal Rhodococcus equi in the environment.</title>
        <authorList>
            <person name="Huber L."/>
            <person name="Giguere S."/>
            <person name="Slovis N.M."/>
            <person name="Alvarez-Narvaez S."/>
            <person name="Hart K.A."/>
            <person name="Greiter M."/>
            <person name="Morris E.R.A."/>
            <person name="Cohen N.D."/>
        </authorList>
    </citation>
    <scope>NUCLEOTIDE SEQUENCE</scope>
    <source>
        <strain evidence="4">Lh_16_1</strain>
    </source>
</reference>
<sequence>MNSSEIVTWVGSRPGERSLLLNHNLHSAYLSLVDPNFAEAYALADRTIIDGFPILLLANRYRAGRGEAALPADYRCGSNDWIAHFGALPDGHRVALLGASPSSNAAAVDELAARFSHLTFRGWDGFAGVADLEAADFLALREFGPDLVLVGLGMPKQEAFIVRNWDRLPQALYATVGGAIDQISGEQKLAPRWLGKLRAEWLWRLVSDPRRLSHRYIVEPILLLRETQRRRSRSASLNESR</sequence>
<evidence type="ECO:0000313" key="3">
    <source>
        <dbReference type="EMBL" id="MBM4568463.1"/>
    </source>
</evidence>
<dbReference type="PANTHER" id="PTHR34136">
    <property type="match status" value="1"/>
</dbReference>
<dbReference type="Proteomes" id="UP000608063">
    <property type="component" value="Unassembled WGS sequence"/>
</dbReference>